<sequence length="172" mass="19229">MPGASAFPVMIYNIRDPRTKQVLGQKRVLILGLERGGSYAGTYNVPGGGYEHCDGMFQGRYNLFNTMVRELQEEFALPAVHQCVGAQRKPDIRVNSTPVWLLNVQTGVSRSHFRQTPEMLAIEFIDLDYLISVVRSGQRGRLSVYTVDAKVVTVSEYTVRIVFDMLASGVLN</sequence>
<dbReference type="GO" id="GO:0016787">
    <property type="term" value="F:hydrolase activity"/>
    <property type="evidence" value="ECO:0007669"/>
    <property type="project" value="UniProtKB-KW"/>
</dbReference>
<dbReference type="Proteomes" id="UP000594342">
    <property type="component" value="Unassembled WGS sequence"/>
</dbReference>
<keyword evidence="1" id="KW-0378">Hydrolase</keyword>
<evidence type="ECO:0000313" key="2">
    <source>
        <dbReference type="Proteomes" id="UP000594342"/>
    </source>
</evidence>
<organism evidence="1 2">
    <name type="scientific">Yasminevirus sp. GU-2018</name>
    <dbReference type="NCBI Taxonomy" id="2420051"/>
    <lineage>
        <taxon>Viruses</taxon>
        <taxon>Varidnaviria</taxon>
        <taxon>Bamfordvirae</taxon>
        <taxon>Nucleocytoviricota</taxon>
        <taxon>Megaviricetes</taxon>
        <taxon>Imitervirales</taxon>
        <taxon>Mimiviridae</taxon>
        <taxon>Klosneuvirinae</taxon>
        <taxon>Yasminevirus</taxon>
        <taxon>Yasminevirus saudimassiliense</taxon>
    </lineage>
</organism>
<dbReference type="Gene3D" id="3.90.79.10">
    <property type="entry name" value="Nucleoside Triphosphate Pyrophosphohydrolase"/>
    <property type="match status" value="1"/>
</dbReference>
<protein>
    <submittedName>
        <fullName evidence="1">Putative NUDIX hydrolase-like</fullName>
    </submittedName>
</protein>
<gene>
    <name evidence="1" type="ORF">YASMINEVIRUS_13</name>
</gene>
<reference evidence="1 2" key="1">
    <citation type="submission" date="2018-10" db="EMBL/GenBank/DDBJ databases">
        <authorList>
            <consortium name="IHU Genomes"/>
        </authorList>
    </citation>
    <scope>NUCLEOTIDE SEQUENCE [LARGE SCALE GENOMIC DNA]</scope>
    <source>
        <strain evidence="1 2">A1</strain>
    </source>
</reference>
<name>A0A5K0U7U3_9VIRU</name>
<dbReference type="SUPFAM" id="SSF55811">
    <property type="entry name" value="Nudix"/>
    <property type="match status" value="1"/>
</dbReference>
<keyword evidence="2" id="KW-1185">Reference proteome</keyword>
<dbReference type="EMBL" id="UPSH01000001">
    <property type="protein sequence ID" value="VBB17551.1"/>
    <property type="molecule type" value="Genomic_DNA"/>
</dbReference>
<dbReference type="InterPro" id="IPR015797">
    <property type="entry name" value="NUDIX_hydrolase-like_dom_sf"/>
</dbReference>
<comment type="caution">
    <text evidence="1">The sequence shown here is derived from an EMBL/GenBank/DDBJ whole genome shotgun (WGS) entry which is preliminary data.</text>
</comment>
<accession>A0A5K0U7U3</accession>
<evidence type="ECO:0000313" key="1">
    <source>
        <dbReference type="EMBL" id="VBB17551.1"/>
    </source>
</evidence>
<proteinExistence type="predicted"/>